<dbReference type="Pfam" id="PF00346">
    <property type="entry name" value="Complex1_49kDa"/>
    <property type="match status" value="1"/>
</dbReference>
<keyword evidence="17" id="KW-1185">Reference proteome</keyword>
<dbReference type="Gene3D" id="1.10.645.10">
    <property type="entry name" value="Cytochrome-c3 Hydrogenase, chain B"/>
    <property type="match status" value="1"/>
</dbReference>
<comment type="catalytic activity">
    <reaction evidence="12 13">
        <text>a quinone + NADH + 5 H(+)(in) = a quinol + NAD(+) + 4 H(+)(out)</text>
        <dbReference type="Rhea" id="RHEA:57888"/>
        <dbReference type="ChEBI" id="CHEBI:15378"/>
        <dbReference type="ChEBI" id="CHEBI:24646"/>
        <dbReference type="ChEBI" id="CHEBI:57540"/>
        <dbReference type="ChEBI" id="CHEBI:57945"/>
        <dbReference type="ChEBI" id="CHEBI:132124"/>
    </reaction>
</comment>
<dbReference type="EMBL" id="BMXS01000003">
    <property type="protein sequence ID" value="GGX84870.1"/>
    <property type="molecule type" value="Genomic_DNA"/>
</dbReference>
<dbReference type="EC" id="7.1.1.-" evidence="13"/>
<evidence type="ECO:0000313" key="17">
    <source>
        <dbReference type="Proteomes" id="UP000653056"/>
    </source>
</evidence>
<evidence type="ECO:0000256" key="5">
    <source>
        <dbReference type="ARBA" id="ARBA00022475"/>
    </source>
</evidence>
<dbReference type="InterPro" id="IPR023062">
    <property type="entry name" value="NADH_DH_suCD"/>
</dbReference>
<keyword evidence="8 13" id="KW-0520">NAD</keyword>
<gene>
    <name evidence="13 16" type="primary">nuoC</name>
    <name evidence="13" type="synonym">nuoCD</name>
    <name evidence="13" type="synonym">nuoD</name>
    <name evidence="16" type="ORF">GCM10007160_10240</name>
</gene>
<comment type="similarity">
    <text evidence="13">In the N-terminal section; belongs to the complex I 30 kDa subunit family.</text>
</comment>
<dbReference type="InterPro" id="IPR022885">
    <property type="entry name" value="NDH1_su_D/H"/>
</dbReference>
<evidence type="ECO:0000256" key="13">
    <source>
        <dbReference type="HAMAP-Rule" id="MF_01359"/>
    </source>
</evidence>
<dbReference type="NCBIfam" id="TIGR01961">
    <property type="entry name" value="NuoC_fam"/>
    <property type="match status" value="1"/>
</dbReference>
<keyword evidence="5 13" id="KW-1003">Cell membrane</keyword>
<evidence type="ECO:0000256" key="2">
    <source>
        <dbReference type="ARBA" id="ARBA00004417"/>
    </source>
</evidence>
<evidence type="ECO:0000256" key="12">
    <source>
        <dbReference type="ARBA" id="ARBA00047712"/>
    </source>
</evidence>
<evidence type="ECO:0000256" key="7">
    <source>
        <dbReference type="ARBA" id="ARBA00022967"/>
    </source>
</evidence>
<dbReference type="NCBIfam" id="TIGR01962">
    <property type="entry name" value="NuoD"/>
    <property type="match status" value="1"/>
</dbReference>
<comment type="subunit">
    <text evidence="13">NDH-1 is composed of 13 different subunits. Subunits NuoB, CD, E, F, and G constitute the peripheral sector of the complex.</text>
</comment>
<organism evidence="16 17">
    <name type="scientific">Litchfieldella qijiaojingensis</name>
    <dbReference type="NCBI Taxonomy" id="980347"/>
    <lineage>
        <taxon>Bacteria</taxon>
        <taxon>Pseudomonadati</taxon>
        <taxon>Pseudomonadota</taxon>
        <taxon>Gammaproteobacteria</taxon>
        <taxon>Oceanospirillales</taxon>
        <taxon>Halomonadaceae</taxon>
        <taxon>Litchfieldella</taxon>
    </lineage>
</organism>
<dbReference type="InterPro" id="IPR001268">
    <property type="entry name" value="NADH_UbQ_OxRdtase_30kDa_su"/>
</dbReference>
<comment type="caution">
    <text evidence="16">The sequence shown here is derived from an EMBL/GenBank/DDBJ whole genome shotgun (WGS) entry which is preliminary data.</text>
</comment>
<evidence type="ECO:0000256" key="4">
    <source>
        <dbReference type="ARBA" id="ARBA00022448"/>
    </source>
</evidence>
<dbReference type="HAMAP" id="MF_01358">
    <property type="entry name" value="NDH1_NuoD"/>
    <property type="match status" value="1"/>
</dbReference>
<accession>A0ABQ2YI37</accession>
<dbReference type="Proteomes" id="UP000653056">
    <property type="component" value="Unassembled WGS sequence"/>
</dbReference>
<dbReference type="SUPFAM" id="SSF56762">
    <property type="entry name" value="HydB/Nqo4-like"/>
    <property type="match status" value="1"/>
</dbReference>
<dbReference type="HAMAP" id="MF_01357">
    <property type="entry name" value="NDH1_NuoC"/>
    <property type="match status" value="1"/>
</dbReference>
<evidence type="ECO:0000313" key="16">
    <source>
        <dbReference type="EMBL" id="GGX84870.1"/>
    </source>
</evidence>
<dbReference type="PROSITE" id="PS00535">
    <property type="entry name" value="COMPLEX1_49K"/>
    <property type="match status" value="1"/>
</dbReference>
<feature type="domain" description="NADH:ubiquinone oxidoreductase 30kDa subunit" evidence="14">
    <location>
        <begin position="48"/>
        <end position="176"/>
    </location>
</feature>
<reference evidence="17" key="1">
    <citation type="journal article" date="2019" name="Int. J. Syst. Evol. Microbiol.">
        <title>The Global Catalogue of Microorganisms (GCM) 10K type strain sequencing project: providing services to taxonomists for standard genome sequencing and annotation.</title>
        <authorList>
            <consortium name="The Broad Institute Genomics Platform"/>
            <consortium name="The Broad Institute Genome Sequencing Center for Infectious Disease"/>
            <person name="Wu L."/>
            <person name="Ma J."/>
        </authorList>
    </citation>
    <scope>NUCLEOTIDE SEQUENCE [LARGE SCALE GENOMIC DNA]</scope>
    <source>
        <strain evidence="17">KCTC 22228</strain>
    </source>
</reference>
<dbReference type="InterPro" id="IPR037232">
    <property type="entry name" value="NADH_quin_OxRdtase_su_C/D-like"/>
</dbReference>
<feature type="region of interest" description="NADH dehydrogenase I subunit D" evidence="13">
    <location>
        <begin position="212"/>
        <end position="597"/>
    </location>
</feature>
<dbReference type="PANTHER" id="PTHR11993">
    <property type="entry name" value="NADH-UBIQUINONE OXIDOREDUCTASE 49 KDA SUBUNIT"/>
    <property type="match status" value="1"/>
</dbReference>
<feature type="domain" description="NADH-quinone oxidoreductase subunit D" evidence="15">
    <location>
        <begin position="327"/>
        <end position="597"/>
    </location>
</feature>
<dbReference type="InterPro" id="IPR010218">
    <property type="entry name" value="NADH_DH_suC"/>
</dbReference>
<dbReference type="SUPFAM" id="SSF143243">
    <property type="entry name" value="Nqo5-like"/>
    <property type="match status" value="1"/>
</dbReference>
<keyword evidence="10 13" id="KW-0472">Membrane</keyword>
<dbReference type="InterPro" id="IPR014029">
    <property type="entry name" value="NADH_UbQ_OxRdtase_49kDa_CS"/>
</dbReference>
<keyword evidence="7 13" id="KW-1278">Translocase</keyword>
<dbReference type="PANTHER" id="PTHR11993:SF45">
    <property type="entry name" value="NADH-QUINONE OXIDOREDUCTASE SUBUNIT C_D"/>
    <property type="match status" value="1"/>
</dbReference>
<sequence length="597" mass="68574">MLPMSQTTSTTAASREGVADGPIVIALKQRLGEQGVREQATLTGMPVVWISRDALCEALTFLRDMPEPFEVLFDLSAIDERLRTQREGMPESDFTIFYHLLSVSRNRDVMLKVALREGDLELPSVISLYPNADWYEREVWDMFGIVFRGHPHLYRLLMPPTWQGYPLRKDYPARATEFDPYTLTVEGQDREQRALQFDPEAWGMRRESDDTEFMFLNLGPNHPSAHGAFRIVLQLDGEVIVDCVPDIGYHHRGAEKMGERQSWHSYIPYTDRVDYTGGVVNNLPYVLAVEKLADIEVPDRVNTIRVMLTELFRINSHLLFLGTYLQDLGAMSPVFYTFTDRQKAYEVIEAITGFRMHPSWFRIGGVAQDLPQGWDRLMQGFLDWMPKRLREYERAMMDNAIVRDRTRHIAAYTTQEALAWGVTGPNLRATGLDLDLRKWRPYSGYEQFDFEVPVAANGDAFDRGWIRIEEMRQSLRIIQQCVDHMPAGDYKADHPLTTPPPRERMLEHIETLITHFLQVSWGPVLEANESLSMIEATKGINGYYLTSDGSTMSYRTRIRTPSFPHLQQIPMVIRGSLVSDLIAHLGSIDFVMADVDR</sequence>
<evidence type="ECO:0000256" key="11">
    <source>
        <dbReference type="ARBA" id="ARBA00023268"/>
    </source>
</evidence>
<proteinExistence type="inferred from homology"/>
<protein>
    <recommendedName>
        <fullName evidence="13">NADH-quinone oxidoreductase subunit C/D</fullName>
        <ecNumber evidence="13">7.1.1.-</ecNumber>
    </recommendedName>
    <alternativeName>
        <fullName evidence="13">NADH dehydrogenase I subunit C/D</fullName>
    </alternativeName>
    <alternativeName>
        <fullName evidence="13">NDH-1 subunit C/D</fullName>
    </alternativeName>
</protein>
<name>A0ABQ2YI37_9GAMM</name>
<dbReference type="InterPro" id="IPR001135">
    <property type="entry name" value="NADH_Q_OxRdtase_suD"/>
</dbReference>
<evidence type="ECO:0000259" key="14">
    <source>
        <dbReference type="Pfam" id="PF00329"/>
    </source>
</evidence>
<dbReference type="Gene3D" id="3.30.460.80">
    <property type="entry name" value="NADH:ubiquinone oxidoreductase, 30kDa subunit"/>
    <property type="match status" value="1"/>
</dbReference>
<keyword evidence="6 13" id="KW-0874">Quinone</keyword>
<evidence type="ECO:0000256" key="3">
    <source>
        <dbReference type="ARBA" id="ARBA00010019"/>
    </source>
</evidence>
<evidence type="ECO:0000259" key="15">
    <source>
        <dbReference type="Pfam" id="PF00346"/>
    </source>
</evidence>
<evidence type="ECO:0000256" key="1">
    <source>
        <dbReference type="ARBA" id="ARBA00002378"/>
    </source>
</evidence>
<comment type="subcellular location">
    <subcellularLocation>
        <location evidence="2">Cell inner membrane</location>
        <topology evidence="2">Peripheral membrane protein</topology>
    </subcellularLocation>
    <subcellularLocation>
        <location evidence="13">Cell membrane</location>
        <topology evidence="13">Peripheral membrane protein</topology>
        <orientation evidence="13">Cytoplasmic side</orientation>
    </subcellularLocation>
</comment>
<keyword evidence="4 13" id="KW-0813">Transport</keyword>
<dbReference type="HAMAP" id="MF_01359">
    <property type="entry name" value="NDH1_NuoCD_1"/>
    <property type="match status" value="1"/>
</dbReference>
<dbReference type="InterPro" id="IPR029014">
    <property type="entry name" value="NiFe-Hase_large"/>
</dbReference>
<dbReference type="Pfam" id="PF00329">
    <property type="entry name" value="Complex1_30kDa"/>
    <property type="match status" value="1"/>
</dbReference>
<comment type="function">
    <text evidence="1 13">NDH-1 shuttles electrons from NADH, via FMN and iron-sulfur (Fe-S) centers, to quinones in the respiratory chain. The immediate electron acceptor for the enzyme in this species is believed to be ubiquinone. Couples the redox reaction to proton translocation (for every two electrons transferred, four hydrogen ions are translocated across the cytoplasmic membrane), and thus conserves the redox energy in a proton gradient.</text>
</comment>
<dbReference type="NCBIfam" id="NF004739">
    <property type="entry name" value="PRK06075.1"/>
    <property type="match status" value="1"/>
</dbReference>
<feature type="region of interest" description="NADH dehydrogenase I subunit C" evidence="13">
    <location>
        <begin position="1"/>
        <end position="188"/>
    </location>
</feature>
<keyword evidence="9 13" id="KW-0830">Ubiquinone</keyword>
<evidence type="ECO:0000256" key="9">
    <source>
        <dbReference type="ARBA" id="ARBA00023075"/>
    </source>
</evidence>
<comment type="similarity">
    <text evidence="3 13">In the C-terminal section; belongs to the complex I 49 kDa subunit family.</text>
</comment>
<evidence type="ECO:0000256" key="6">
    <source>
        <dbReference type="ARBA" id="ARBA00022719"/>
    </source>
</evidence>
<evidence type="ECO:0000256" key="8">
    <source>
        <dbReference type="ARBA" id="ARBA00023027"/>
    </source>
</evidence>
<dbReference type="NCBIfam" id="NF008728">
    <property type="entry name" value="PRK11742.1"/>
    <property type="match status" value="1"/>
</dbReference>
<keyword evidence="11 13" id="KW-0511">Multifunctional enzyme</keyword>
<evidence type="ECO:0000256" key="10">
    <source>
        <dbReference type="ARBA" id="ARBA00023136"/>
    </source>
</evidence>